<protein>
    <submittedName>
        <fullName evidence="3">Uncharacterized protein</fullName>
    </submittedName>
</protein>
<name>A0ABY2H227_9HYPO</name>
<comment type="caution">
    <text evidence="3">The sequence shown here is derived from an EMBL/GenBank/DDBJ whole genome shotgun (WGS) entry which is preliminary data.</text>
</comment>
<keyword evidence="2" id="KW-0812">Transmembrane</keyword>
<feature type="region of interest" description="Disordered" evidence="1">
    <location>
        <begin position="1"/>
        <end position="77"/>
    </location>
</feature>
<dbReference type="EMBL" id="PPTA01000007">
    <property type="protein sequence ID" value="TFB02076.1"/>
    <property type="molecule type" value="Genomic_DNA"/>
</dbReference>
<evidence type="ECO:0000313" key="4">
    <source>
        <dbReference type="Proteomes" id="UP001642720"/>
    </source>
</evidence>
<evidence type="ECO:0000256" key="2">
    <source>
        <dbReference type="SAM" id="Phobius"/>
    </source>
</evidence>
<gene>
    <name evidence="3" type="ORF">CCMA1212_005635</name>
</gene>
<dbReference type="Proteomes" id="UP001642720">
    <property type="component" value="Unassembled WGS sequence"/>
</dbReference>
<proteinExistence type="predicted"/>
<feature type="compositionally biased region" description="Basic and acidic residues" evidence="1">
    <location>
        <begin position="1"/>
        <end position="16"/>
    </location>
</feature>
<keyword evidence="2" id="KW-1133">Transmembrane helix</keyword>
<organism evidence="3 4">
    <name type="scientific">Trichoderma ghanense</name>
    <dbReference type="NCBI Taxonomy" id="65468"/>
    <lineage>
        <taxon>Eukaryota</taxon>
        <taxon>Fungi</taxon>
        <taxon>Dikarya</taxon>
        <taxon>Ascomycota</taxon>
        <taxon>Pezizomycotina</taxon>
        <taxon>Sordariomycetes</taxon>
        <taxon>Hypocreomycetidae</taxon>
        <taxon>Hypocreales</taxon>
        <taxon>Hypocreaceae</taxon>
        <taxon>Trichoderma</taxon>
    </lineage>
</organism>
<sequence>MYEKEEDRGSEDRPRPGQDQSPDGEAAAADQLERKKAKKKKKKKTKGGQRQDRTNSGLSRSADEPIQHDFTARFDDGHGTEARSTAWGFSVPSSGELFHRRTSWPSGFSRWQMSESPEVLKWAGRPDARRAKGGGADRVQDVVVQSMESCWMWCSSSSRAGRSADWVPCVVLEYARPGVARSPVESRSWRLERLEMGEDGAGNMKVKVWLALALDRDCRARQAPPRSQTARGQVPETTACKLINYRDPVRSHQKQFQRGNGENYPSEPGQPAAIPVLSAVVPQAFKVRPPLLYLTCLVDAAAAEGGRHGAVEKPRHGGRAKAKQGPALFAKLIAQHEIGRCVRRESNEKLERLTSHELLQPLDPRRSVEPLSVFADWTQHVPRGSRTLLYMYLILPFLLALHIVLPRSITRLISNHSSQQSRQLEAPPPVLAIATLLEPQPPAETRYYGRQVNRFQGPPSSVPACRYWGTGDYKQHA</sequence>
<keyword evidence="2" id="KW-0472">Membrane</keyword>
<dbReference type="RefSeq" id="XP_073558277.1">
    <property type="nucleotide sequence ID" value="XM_073702889.1"/>
</dbReference>
<feature type="compositionally biased region" description="Basic residues" evidence="1">
    <location>
        <begin position="35"/>
        <end position="47"/>
    </location>
</feature>
<evidence type="ECO:0000256" key="1">
    <source>
        <dbReference type="SAM" id="MobiDB-lite"/>
    </source>
</evidence>
<dbReference type="GeneID" id="300577339"/>
<feature type="compositionally biased region" description="Basic and acidic residues" evidence="1">
    <location>
        <begin position="61"/>
        <end position="77"/>
    </location>
</feature>
<reference evidence="3 4" key="1">
    <citation type="submission" date="2018-01" db="EMBL/GenBank/DDBJ databases">
        <title>Genome characterization of the sugarcane-associated fungus Trichoderma ghanense CCMA-1212 and their application in lignocelulose bioconversion.</title>
        <authorList>
            <person name="Steindorff A.S."/>
            <person name="Mendes T.D."/>
            <person name="Vilela E.S.D."/>
            <person name="Rodrigues D.S."/>
            <person name="Formighieri E.F."/>
            <person name="Melo I.S."/>
            <person name="Favaro L.C.L."/>
        </authorList>
    </citation>
    <scope>NUCLEOTIDE SEQUENCE [LARGE SCALE GENOMIC DNA]</scope>
    <source>
        <strain evidence="3 4">CCMA-1212</strain>
    </source>
</reference>
<feature type="transmembrane region" description="Helical" evidence="2">
    <location>
        <begin position="388"/>
        <end position="405"/>
    </location>
</feature>
<evidence type="ECO:0000313" key="3">
    <source>
        <dbReference type="EMBL" id="TFB02076.1"/>
    </source>
</evidence>
<keyword evidence="4" id="KW-1185">Reference proteome</keyword>
<accession>A0ABY2H227</accession>